<dbReference type="STRING" id="2094558.A0A314Y4P6"/>
<dbReference type="PANTHER" id="PTHR47976">
    <property type="entry name" value="G-TYPE LECTIN S-RECEPTOR-LIKE SERINE/THREONINE-PROTEIN KINASE SD2-5"/>
    <property type="match status" value="1"/>
</dbReference>
<evidence type="ECO:0000256" key="1">
    <source>
        <dbReference type="ARBA" id="ARBA00022729"/>
    </source>
</evidence>
<comment type="caution">
    <text evidence="2">The sequence shown here is derived from an EMBL/GenBank/DDBJ whole genome shotgun (WGS) entry which is preliminary data.</text>
</comment>
<dbReference type="Gene3D" id="1.10.510.10">
    <property type="entry name" value="Transferase(Phosphotransferase) domain 1"/>
    <property type="match status" value="1"/>
</dbReference>
<proteinExistence type="predicted"/>
<evidence type="ECO:0000313" key="2">
    <source>
        <dbReference type="EMBL" id="PQQ02052.1"/>
    </source>
</evidence>
<keyword evidence="2" id="KW-0430">Lectin</keyword>
<dbReference type="GO" id="GO:0030246">
    <property type="term" value="F:carbohydrate binding"/>
    <property type="evidence" value="ECO:0007669"/>
    <property type="project" value="UniProtKB-KW"/>
</dbReference>
<reference evidence="2 3" key="1">
    <citation type="submission" date="2018-02" db="EMBL/GenBank/DDBJ databases">
        <title>Draft genome of wild Prunus yedoensis var. nudiflora.</title>
        <authorList>
            <person name="Baek S."/>
            <person name="Kim J.-H."/>
            <person name="Choi K."/>
            <person name="Kim G.-B."/>
            <person name="Cho A."/>
            <person name="Jang H."/>
            <person name="Shin C.-H."/>
            <person name="Yu H.-J."/>
            <person name="Mun J.-H."/>
        </authorList>
    </citation>
    <scope>NUCLEOTIDE SEQUENCE [LARGE SCALE GENOMIC DNA]</scope>
    <source>
        <strain evidence="3">cv. Jeju island</strain>
        <tissue evidence="2">Leaf</tissue>
    </source>
</reference>
<name>A0A314Y4P6_PRUYE</name>
<organism evidence="2 3">
    <name type="scientific">Prunus yedoensis var. nudiflora</name>
    <dbReference type="NCBI Taxonomy" id="2094558"/>
    <lineage>
        <taxon>Eukaryota</taxon>
        <taxon>Viridiplantae</taxon>
        <taxon>Streptophyta</taxon>
        <taxon>Embryophyta</taxon>
        <taxon>Tracheophyta</taxon>
        <taxon>Spermatophyta</taxon>
        <taxon>Magnoliopsida</taxon>
        <taxon>eudicotyledons</taxon>
        <taxon>Gunneridae</taxon>
        <taxon>Pentapetalae</taxon>
        <taxon>rosids</taxon>
        <taxon>fabids</taxon>
        <taxon>Rosales</taxon>
        <taxon>Rosaceae</taxon>
        <taxon>Amygdaloideae</taxon>
        <taxon>Amygdaleae</taxon>
        <taxon>Prunus</taxon>
    </lineage>
</organism>
<dbReference type="PANTHER" id="PTHR47976:SF108">
    <property type="entry name" value="G-TYPE LECTIN S-RECEPTOR-LIKE SERINE_THREONINE-PROTEIN KINASE LECRK1"/>
    <property type="match status" value="1"/>
</dbReference>
<sequence>MKQRWRMMKLHPLLKIDDDEEAKEDINEKEIYLMIAFWCIQEDPSVRPTMKNVRQMLEGTVEVSIPPNPSSLYVQSK</sequence>
<dbReference type="Proteomes" id="UP000250321">
    <property type="component" value="Unassembled WGS sequence"/>
</dbReference>
<gene>
    <name evidence="2" type="ORF">Pyn_29508</name>
</gene>
<keyword evidence="1" id="KW-0732">Signal</keyword>
<keyword evidence="2" id="KW-0675">Receptor</keyword>
<protein>
    <submittedName>
        <fullName evidence="2">G-type lectin S-receptor-like serine/threonine-protein kinase LECRK3</fullName>
    </submittedName>
</protein>
<keyword evidence="3" id="KW-1185">Reference proteome</keyword>
<dbReference type="GO" id="GO:0016301">
    <property type="term" value="F:kinase activity"/>
    <property type="evidence" value="ECO:0007669"/>
    <property type="project" value="UniProtKB-KW"/>
</dbReference>
<dbReference type="AlphaFoldDB" id="A0A314Y4P6"/>
<keyword evidence="2" id="KW-0418">Kinase</keyword>
<keyword evidence="2" id="KW-0808">Transferase</keyword>
<dbReference type="InterPro" id="IPR051343">
    <property type="entry name" value="G-type_lectin_kinases/EP1-like"/>
</dbReference>
<dbReference type="EMBL" id="PJQY01001509">
    <property type="protein sequence ID" value="PQQ02052.1"/>
    <property type="molecule type" value="Genomic_DNA"/>
</dbReference>
<evidence type="ECO:0000313" key="3">
    <source>
        <dbReference type="Proteomes" id="UP000250321"/>
    </source>
</evidence>
<dbReference type="OrthoDB" id="5857966at2759"/>
<accession>A0A314Y4P6</accession>